<dbReference type="Proteomes" id="UP000055024">
    <property type="component" value="Unassembled WGS sequence"/>
</dbReference>
<organism evidence="1 2">
    <name type="scientific">Trichinella zimbabwensis</name>
    <dbReference type="NCBI Taxonomy" id="268475"/>
    <lineage>
        <taxon>Eukaryota</taxon>
        <taxon>Metazoa</taxon>
        <taxon>Ecdysozoa</taxon>
        <taxon>Nematoda</taxon>
        <taxon>Enoplea</taxon>
        <taxon>Dorylaimia</taxon>
        <taxon>Trichinellida</taxon>
        <taxon>Trichinellidae</taxon>
        <taxon>Trichinella</taxon>
    </lineage>
</organism>
<accession>A0A0V1GI84</accession>
<gene>
    <name evidence="1" type="ORF">T11_2972</name>
</gene>
<name>A0A0V1GI84_9BILA</name>
<proteinExistence type="predicted"/>
<reference evidence="1 2" key="1">
    <citation type="submission" date="2015-01" db="EMBL/GenBank/DDBJ databases">
        <title>Evolution of Trichinella species and genotypes.</title>
        <authorList>
            <person name="Korhonen P.K."/>
            <person name="Edoardo P."/>
            <person name="Giuseppe L.R."/>
            <person name="Gasser R.B."/>
        </authorList>
    </citation>
    <scope>NUCLEOTIDE SEQUENCE [LARGE SCALE GENOMIC DNA]</scope>
    <source>
        <strain evidence="1">ISS1029</strain>
    </source>
</reference>
<dbReference type="EMBL" id="JYDP01001652">
    <property type="protein sequence ID" value="KRY97999.1"/>
    <property type="molecule type" value="Genomic_DNA"/>
</dbReference>
<comment type="caution">
    <text evidence="1">The sequence shown here is derived from an EMBL/GenBank/DDBJ whole genome shotgun (WGS) entry which is preliminary data.</text>
</comment>
<evidence type="ECO:0000313" key="1">
    <source>
        <dbReference type="EMBL" id="KRY97999.1"/>
    </source>
</evidence>
<dbReference type="OrthoDB" id="5935764at2759"/>
<dbReference type="AlphaFoldDB" id="A0A0V1GI84"/>
<keyword evidence="2" id="KW-1185">Reference proteome</keyword>
<evidence type="ECO:0000313" key="2">
    <source>
        <dbReference type="Proteomes" id="UP000055024"/>
    </source>
</evidence>
<protein>
    <submittedName>
        <fullName evidence="1">Uncharacterized protein</fullName>
    </submittedName>
</protein>
<sequence>MALRNGALVCLTYVASGSVVKRSMSSFKAFSNYGSPFSIVESIPFFSLCYFF</sequence>